<evidence type="ECO:0000313" key="3">
    <source>
        <dbReference type="Proteomes" id="UP000242313"/>
    </source>
</evidence>
<keyword evidence="3" id="KW-1185">Reference proteome</keyword>
<gene>
    <name evidence="2" type="ORF">CNQ84_16830</name>
</gene>
<dbReference type="SUPFAM" id="SSF53850">
    <property type="entry name" value="Periplasmic binding protein-like II"/>
    <property type="match status" value="1"/>
</dbReference>
<dbReference type="EMBL" id="NTMR01000026">
    <property type="protein sequence ID" value="PBK02992.1"/>
    <property type="molecule type" value="Genomic_DNA"/>
</dbReference>
<feature type="chain" id="PRO_5012742841" evidence="1">
    <location>
        <begin position="28"/>
        <end position="250"/>
    </location>
</feature>
<proteinExistence type="predicted"/>
<dbReference type="AlphaFoldDB" id="A0A2A3MDZ4"/>
<dbReference type="RefSeq" id="WP_096005998.1">
    <property type="nucleotide sequence ID" value="NZ_NTMR01000026.1"/>
</dbReference>
<feature type="signal peptide" evidence="1">
    <location>
        <begin position="1"/>
        <end position="27"/>
    </location>
</feature>
<sequence>MKPHYQPLTTILLAFTLLCGLSSYSNAQQAVWKITSLEWEPYSSSSMNNSGNAIQHLRSMLAQCGIELQVEFYPWRRAKEIAGRDGYLGYFPAWPDGVNEGFVASDPVDYSGLALLALAGTTIETADLEQLFAQHSVGLVSSYVYPAELRRLMDAYPDNTYLGATSDQMLLKMLLAKRFDLAVTDPTVLQYLADRDGTGQIKIVKALPDLPLVIAMRNTAQTRQQIALTQRLLQRQTRKEPLQPSDCEVR</sequence>
<protein>
    <submittedName>
        <fullName evidence="2">Uncharacterized protein</fullName>
    </submittedName>
</protein>
<evidence type="ECO:0000313" key="2">
    <source>
        <dbReference type="EMBL" id="PBK02992.1"/>
    </source>
</evidence>
<comment type="caution">
    <text evidence="2">The sequence shown here is derived from an EMBL/GenBank/DDBJ whole genome shotgun (WGS) entry which is preliminary data.</text>
</comment>
<accession>A0A2A3MDZ4</accession>
<reference evidence="2 3" key="1">
    <citation type="submission" date="2017-09" db="EMBL/GenBank/DDBJ databases">
        <title>Pseudomonas abyssi sp. nov. isolated from Abyssopelagic Water.</title>
        <authorList>
            <person name="Wei Y."/>
        </authorList>
    </citation>
    <scope>NUCLEOTIDE SEQUENCE [LARGE SCALE GENOMIC DNA]</scope>
    <source>
        <strain evidence="2 3">MT5</strain>
    </source>
</reference>
<dbReference type="Proteomes" id="UP000242313">
    <property type="component" value="Unassembled WGS sequence"/>
</dbReference>
<keyword evidence="1" id="KW-0732">Signal</keyword>
<dbReference type="Gene3D" id="3.40.190.10">
    <property type="entry name" value="Periplasmic binding protein-like II"/>
    <property type="match status" value="2"/>
</dbReference>
<organism evidence="2 3">
    <name type="scientific">Pseudomonas abyssi</name>
    <dbReference type="NCBI Taxonomy" id="170540"/>
    <lineage>
        <taxon>Bacteria</taxon>
        <taxon>Pseudomonadati</taxon>
        <taxon>Pseudomonadota</taxon>
        <taxon>Gammaproteobacteria</taxon>
        <taxon>Pseudomonadales</taxon>
        <taxon>Pseudomonadaceae</taxon>
        <taxon>Pseudomonas</taxon>
    </lineage>
</organism>
<evidence type="ECO:0000256" key="1">
    <source>
        <dbReference type="SAM" id="SignalP"/>
    </source>
</evidence>
<name>A0A2A3MDZ4_9PSED</name>